<protein>
    <recommendedName>
        <fullName evidence="3">Peptidase</fullName>
    </recommendedName>
</protein>
<dbReference type="Gene3D" id="1.10.1380.10">
    <property type="entry name" value="Neutral endopeptidase , domain2"/>
    <property type="match status" value="1"/>
</dbReference>
<name>A0AAV5WU12_9BILA</name>
<dbReference type="SUPFAM" id="SSF55486">
    <property type="entry name" value="Metalloproteases ('zincins'), catalytic domain"/>
    <property type="match status" value="1"/>
</dbReference>
<comment type="caution">
    <text evidence="1">The sequence shown here is derived from an EMBL/GenBank/DDBJ whole genome shotgun (WGS) entry which is preliminary data.</text>
</comment>
<gene>
    <name evidence="1" type="ORF">PFISCL1PPCAC_26813</name>
</gene>
<dbReference type="InterPro" id="IPR042089">
    <property type="entry name" value="Peptidase_M13_dom_2"/>
</dbReference>
<sequence length="123" mass="14968">MKNEVLELMENVKHAMGVLISRESWMDNVTRNAAQYKLNQMLYYAGNRDWLSDEQSLDNYYEQLHFPNEYSIYKMINAITMWDYWRRFKNLYPRSRREEILSTMNPHPLLTPTTVPRKTYSVY</sequence>
<dbReference type="AlphaFoldDB" id="A0AAV5WU12"/>
<dbReference type="Proteomes" id="UP001432322">
    <property type="component" value="Unassembled WGS sequence"/>
</dbReference>
<dbReference type="InterPro" id="IPR000718">
    <property type="entry name" value="Peptidase_M13"/>
</dbReference>
<dbReference type="PROSITE" id="PS51885">
    <property type="entry name" value="NEPRILYSIN"/>
    <property type="match status" value="1"/>
</dbReference>
<dbReference type="GO" id="GO:0006508">
    <property type="term" value="P:proteolysis"/>
    <property type="evidence" value="ECO:0007669"/>
    <property type="project" value="InterPro"/>
</dbReference>
<organism evidence="1 2">
    <name type="scientific">Pristionchus fissidentatus</name>
    <dbReference type="NCBI Taxonomy" id="1538716"/>
    <lineage>
        <taxon>Eukaryota</taxon>
        <taxon>Metazoa</taxon>
        <taxon>Ecdysozoa</taxon>
        <taxon>Nematoda</taxon>
        <taxon>Chromadorea</taxon>
        <taxon>Rhabditida</taxon>
        <taxon>Rhabditina</taxon>
        <taxon>Diplogasteromorpha</taxon>
        <taxon>Diplogasteroidea</taxon>
        <taxon>Neodiplogasteridae</taxon>
        <taxon>Pristionchus</taxon>
    </lineage>
</organism>
<dbReference type="InterPro" id="IPR024079">
    <property type="entry name" value="MetalloPept_cat_dom_sf"/>
</dbReference>
<dbReference type="Gene3D" id="3.40.390.10">
    <property type="entry name" value="Collagenase (Catalytic Domain)"/>
    <property type="match status" value="1"/>
</dbReference>
<evidence type="ECO:0000313" key="1">
    <source>
        <dbReference type="EMBL" id="GMT35516.1"/>
    </source>
</evidence>
<accession>A0AAV5WU12</accession>
<evidence type="ECO:0000313" key="2">
    <source>
        <dbReference type="Proteomes" id="UP001432322"/>
    </source>
</evidence>
<evidence type="ECO:0008006" key="3">
    <source>
        <dbReference type="Google" id="ProtNLM"/>
    </source>
</evidence>
<dbReference type="EMBL" id="BTSY01000007">
    <property type="protein sequence ID" value="GMT35516.1"/>
    <property type="molecule type" value="Genomic_DNA"/>
</dbReference>
<feature type="non-terminal residue" evidence="1">
    <location>
        <position position="123"/>
    </location>
</feature>
<dbReference type="GO" id="GO:0004222">
    <property type="term" value="F:metalloendopeptidase activity"/>
    <property type="evidence" value="ECO:0007669"/>
    <property type="project" value="InterPro"/>
</dbReference>
<proteinExistence type="predicted"/>
<reference evidence="1" key="1">
    <citation type="submission" date="2023-10" db="EMBL/GenBank/DDBJ databases">
        <title>Genome assembly of Pristionchus species.</title>
        <authorList>
            <person name="Yoshida K."/>
            <person name="Sommer R.J."/>
        </authorList>
    </citation>
    <scope>NUCLEOTIDE SEQUENCE</scope>
    <source>
        <strain evidence="1">RS5133</strain>
    </source>
</reference>
<keyword evidence="2" id="KW-1185">Reference proteome</keyword>